<evidence type="ECO:0000313" key="9">
    <source>
        <dbReference type="Proteomes" id="UP000480185"/>
    </source>
</evidence>
<evidence type="ECO:0000259" key="7">
    <source>
        <dbReference type="PROSITE" id="PS50850"/>
    </source>
</evidence>
<proteinExistence type="predicted"/>
<dbReference type="AlphaFoldDB" id="A0A6G1XA86"/>
<evidence type="ECO:0000256" key="1">
    <source>
        <dbReference type="ARBA" id="ARBA00004651"/>
    </source>
</evidence>
<feature type="transmembrane region" description="Helical" evidence="6">
    <location>
        <begin position="200"/>
        <end position="223"/>
    </location>
</feature>
<dbReference type="Pfam" id="PF07690">
    <property type="entry name" value="MFS_1"/>
    <property type="match status" value="1"/>
</dbReference>
<dbReference type="PRINTS" id="PR01035">
    <property type="entry name" value="TCRTETA"/>
</dbReference>
<dbReference type="InterPro" id="IPR036259">
    <property type="entry name" value="MFS_trans_sf"/>
</dbReference>
<organism evidence="8 9">
    <name type="scientific">Salinibacillus xinjiangensis</name>
    <dbReference type="NCBI Taxonomy" id="1229268"/>
    <lineage>
        <taxon>Bacteria</taxon>
        <taxon>Bacillati</taxon>
        <taxon>Bacillota</taxon>
        <taxon>Bacilli</taxon>
        <taxon>Bacillales</taxon>
        <taxon>Bacillaceae</taxon>
        <taxon>Salinibacillus</taxon>
    </lineage>
</organism>
<feature type="transmembrane region" description="Helical" evidence="6">
    <location>
        <begin position="131"/>
        <end position="153"/>
    </location>
</feature>
<dbReference type="InterPro" id="IPR020846">
    <property type="entry name" value="MFS_dom"/>
</dbReference>
<evidence type="ECO:0000256" key="3">
    <source>
        <dbReference type="ARBA" id="ARBA00022692"/>
    </source>
</evidence>
<dbReference type="RefSeq" id="WP_153729750.1">
    <property type="nucleotide sequence ID" value="NZ_WJNH01000013.1"/>
</dbReference>
<comment type="caution">
    <text evidence="8">The sequence shown here is derived from an EMBL/GenBank/DDBJ whole genome shotgun (WGS) entry which is preliminary data.</text>
</comment>
<dbReference type="Gene3D" id="1.20.1250.20">
    <property type="entry name" value="MFS general substrate transporter like domains"/>
    <property type="match status" value="1"/>
</dbReference>
<feature type="transmembrane region" description="Helical" evidence="6">
    <location>
        <begin position="7"/>
        <end position="30"/>
    </location>
</feature>
<comment type="subcellular location">
    <subcellularLocation>
        <location evidence="1">Cell membrane</location>
        <topology evidence="1">Multi-pass membrane protein</topology>
    </subcellularLocation>
</comment>
<dbReference type="SUPFAM" id="SSF103473">
    <property type="entry name" value="MFS general substrate transporter"/>
    <property type="match status" value="1"/>
</dbReference>
<feature type="transmembrane region" description="Helical" evidence="6">
    <location>
        <begin position="159"/>
        <end position="179"/>
    </location>
</feature>
<gene>
    <name evidence="8" type="ORF">GH754_16455</name>
</gene>
<dbReference type="PROSITE" id="PS50850">
    <property type="entry name" value="MFS"/>
    <property type="match status" value="1"/>
</dbReference>
<dbReference type="InterPro" id="IPR011701">
    <property type="entry name" value="MFS"/>
</dbReference>
<dbReference type="GO" id="GO:0005886">
    <property type="term" value="C:plasma membrane"/>
    <property type="evidence" value="ECO:0007669"/>
    <property type="project" value="UniProtKB-SubCell"/>
</dbReference>
<keyword evidence="4 6" id="KW-1133">Transmembrane helix</keyword>
<evidence type="ECO:0000256" key="4">
    <source>
        <dbReference type="ARBA" id="ARBA00022989"/>
    </source>
</evidence>
<feature type="transmembrane region" description="Helical" evidence="6">
    <location>
        <begin position="243"/>
        <end position="265"/>
    </location>
</feature>
<feature type="domain" description="Major facilitator superfamily (MFS) profile" evidence="7">
    <location>
        <begin position="6"/>
        <end position="382"/>
    </location>
</feature>
<feature type="transmembrane region" description="Helical" evidence="6">
    <location>
        <begin position="72"/>
        <end position="91"/>
    </location>
</feature>
<protein>
    <submittedName>
        <fullName evidence="8">MFS transporter</fullName>
    </submittedName>
</protein>
<dbReference type="EMBL" id="WJNH01000013">
    <property type="protein sequence ID" value="MRG87857.1"/>
    <property type="molecule type" value="Genomic_DNA"/>
</dbReference>
<evidence type="ECO:0000256" key="6">
    <source>
        <dbReference type="SAM" id="Phobius"/>
    </source>
</evidence>
<dbReference type="PANTHER" id="PTHR23504:SF15">
    <property type="entry name" value="MAJOR FACILITATOR SUPERFAMILY (MFS) PROFILE DOMAIN-CONTAINING PROTEIN"/>
    <property type="match status" value="1"/>
</dbReference>
<feature type="transmembrane region" description="Helical" evidence="6">
    <location>
        <begin position="277"/>
        <end position="306"/>
    </location>
</feature>
<dbReference type="InterPro" id="IPR001958">
    <property type="entry name" value="Tet-R_TetA/multi-R_MdtG-like"/>
</dbReference>
<sequence>METKKALPILFAVMFFVMVGFGIIIPVLPFYAEDLGASPTELGLLMAVYSVMQLLFAPMWGRISDRIGRKPVIMLGILGLSFSFFFMALSTQLWMLFAARIIGGFLSSANMPTVMAYVADITSEDDRGKGMGIIGASVGLGFIFGPAIGGVFSKMSLNMPFYLAGTSSLLTFFFVWFVLKESIDVNSHDAKSQQRPSLRQALKGTVSFLFILQLFVSLSLSGLEATFAYFAAESAGLGTTELGYIFMIMGLAGAIVQGGLVGRLTKRFGEGSVIQGGIWISALGFFLILYVDSFLTAAVFLTVFGIGNGVIRPSVSSLLTKKSQSGHGSTTGLLSSFDSLGRVIGPPLGGVLYSVTIGLPYISGILLSVVAFLLYRVYAAKQLNSAAAVQDS</sequence>
<accession>A0A6G1XA86</accession>
<feature type="transmembrane region" description="Helical" evidence="6">
    <location>
        <begin position="97"/>
        <end position="119"/>
    </location>
</feature>
<feature type="transmembrane region" description="Helical" evidence="6">
    <location>
        <begin position="42"/>
        <end position="60"/>
    </location>
</feature>
<keyword evidence="3 6" id="KW-0812">Transmembrane</keyword>
<keyword evidence="5 6" id="KW-0472">Membrane</keyword>
<dbReference type="PANTHER" id="PTHR23504">
    <property type="entry name" value="MAJOR FACILITATOR SUPERFAMILY DOMAIN-CONTAINING PROTEIN 10"/>
    <property type="match status" value="1"/>
</dbReference>
<name>A0A6G1XA86_9BACI</name>
<dbReference type="GO" id="GO:0022857">
    <property type="term" value="F:transmembrane transporter activity"/>
    <property type="evidence" value="ECO:0007669"/>
    <property type="project" value="InterPro"/>
</dbReference>
<evidence type="ECO:0000313" key="8">
    <source>
        <dbReference type="EMBL" id="MRG87857.1"/>
    </source>
</evidence>
<feature type="transmembrane region" description="Helical" evidence="6">
    <location>
        <begin position="351"/>
        <end position="375"/>
    </location>
</feature>
<reference evidence="8 9" key="1">
    <citation type="submission" date="2019-11" db="EMBL/GenBank/DDBJ databases">
        <authorList>
            <person name="Li J."/>
        </authorList>
    </citation>
    <scope>NUCLEOTIDE SEQUENCE [LARGE SCALE GENOMIC DNA]</scope>
    <source>
        <strain evidence="8 9">J4</strain>
    </source>
</reference>
<keyword evidence="9" id="KW-1185">Reference proteome</keyword>
<dbReference type="CDD" id="cd17325">
    <property type="entry name" value="MFS_MdtG_SLC18_like"/>
    <property type="match status" value="1"/>
</dbReference>
<dbReference type="OrthoDB" id="9793283at2"/>
<evidence type="ECO:0000256" key="5">
    <source>
        <dbReference type="ARBA" id="ARBA00023136"/>
    </source>
</evidence>
<evidence type="ECO:0000256" key="2">
    <source>
        <dbReference type="ARBA" id="ARBA00022448"/>
    </source>
</evidence>
<keyword evidence="2" id="KW-0813">Transport</keyword>
<dbReference type="Proteomes" id="UP000480185">
    <property type="component" value="Unassembled WGS sequence"/>
</dbReference>